<dbReference type="Pfam" id="PF00186">
    <property type="entry name" value="DHFR_1"/>
    <property type="match status" value="1"/>
</dbReference>
<protein>
    <recommendedName>
        <fullName evidence="3 8">Dihydrofolate reductase</fullName>
        <ecNumber evidence="3 8">1.5.1.3</ecNumber>
    </recommendedName>
</protein>
<gene>
    <name evidence="10" type="ORF">HHI_05700</name>
</gene>
<proteinExistence type="inferred from homology"/>
<dbReference type="InterPro" id="IPR024072">
    <property type="entry name" value="DHFR-like_dom_sf"/>
</dbReference>
<dbReference type="EC" id="1.5.1.3" evidence="3 8"/>
<evidence type="ECO:0000256" key="5">
    <source>
        <dbReference type="ARBA" id="ARBA00022857"/>
    </source>
</evidence>
<evidence type="ECO:0000256" key="4">
    <source>
        <dbReference type="ARBA" id="ARBA00022563"/>
    </source>
</evidence>
<dbReference type="PANTHER" id="PTHR48069:SF3">
    <property type="entry name" value="DIHYDROFOLATE REDUCTASE"/>
    <property type="match status" value="1"/>
</dbReference>
<comment type="pathway">
    <text evidence="1 8">Cofactor biosynthesis; tetrahydrofolate biosynthesis; 5,6,7,8-tetrahydrofolate from 7,8-dihydrofolate: step 1/1.</text>
</comment>
<dbReference type="SUPFAM" id="SSF53597">
    <property type="entry name" value="Dihydrofolate reductase-like"/>
    <property type="match status" value="1"/>
</dbReference>
<keyword evidence="4 8" id="KW-0554">One-carbon metabolism</keyword>
<dbReference type="Proteomes" id="UP000025061">
    <property type="component" value="Unassembled WGS sequence"/>
</dbReference>
<evidence type="ECO:0000313" key="11">
    <source>
        <dbReference type="Proteomes" id="UP000025061"/>
    </source>
</evidence>
<dbReference type="InterPro" id="IPR012259">
    <property type="entry name" value="DHFR"/>
</dbReference>
<dbReference type="GO" id="GO:0070401">
    <property type="term" value="F:NADP+ binding"/>
    <property type="evidence" value="ECO:0007669"/>
    <property type="project" value="UniProtKB-ARBA"/>
</dbReference>
<keyword evidence="11" id="KW-1185">Reference proteome</keyword>
<dbReference type="PROSITE" id="PS51330">
    <property type="entry name" value="DHFR_2"/>
    <property type="match status" value="1"/>
</dbReference>
<evidence type="ECO:0000256" key="1">
    <source>
        <dbReference type="ARBA" id="ARBA00004903"/>
    </source>
</evidence>
<dbReference type="Gene3D" id="3.40.430.10">
    <property type="entry name" value="Dihydrofolate Reductase, subunit A"/>
    <property type="match status" value="1"/>
</dbReference>
<evidence type="ECO:0000256" key="7">
    <source>
        <dbReference type="ARBA" id="ARBA00025067"/>
    </source>
</evidence>
<reference evidence="10 11" key="1">
    <citation type="submission" date="2013-04" db="EMBL/GenBank/DDBJ databases">
        <title>Hyphomonas hirschiana VP5 Genome Sequencing.</title>
        <authorList>
            <person name="Lai Q."/>
            <person name="Shao Z."/>
        </authorList>
    </citation>
    <scope>NUCLEOTIDE SEQUENCE [LARGE SCALE GENOMIC DNA]</scope>
    <source>
        <strain evidence="10 11">VP5</strain>
    </source>
</reference>
<dbReference type="FunFam" id="3.40.430.10:FF:000001">
    <property type="entry name" value="Dihydrofolate reductase"/>
    <property type="match status" value="1"/>
</dbReference>
<evidence type="ECO:0000256" key="6">
    <source>
        <dbReference type="ARBA" id="ARBA00023002"/>
    </source>
</evidence>
<dbReference type="PRINTS" id="PR00070">
    <property type="entry name" value="DHFR"/>
</dbReference>
<dbReference type="GO" id="GO:0005829">
    <property type="term" value="C:cytosol"/>
    <property type="evidence" value="ECO:0007669"/>
    <property type="project" value="TreeGrafter"/>
</dbReference>
<keyword evidence="6 8" id="KW-0560">Oxidoreductase</keyword>
<dbReference type="AlphaFoldDB" id="A0A059FYQ8"/>
<dbReference type="GO" id="GO:0006730">
    <property type="term" value="P:one-carbon metabolic process"/>
    <property type="evidence" value="ECO:0007669"/>
    <property type="project" value="UniProtKB-KW"/>
</dbReference>
<keyword evidence="5 8" id="KW-0521">NADP</keyword>
<feature type="domain" description="DHFR" evidence="9">
    <location>
        <begin position="6"/>
        <end position="171"/>
    </location>
</feature>
<evidence type="ECO:0000259" key="9">
    <source>
        <dbReference type="PROSITE" id="PS51330"/>
    </source>
</evidence>
<evidence type="ECO:0000256" key="2">
    <source>
        <dbReference type="ARBA" id="ARBA00009539"/>
    </source>
</evidence>
<dbReference type="PIRSF" id="PIRSF000194">
    <property type="entry name" value="DHFR"/>
    <property type="match status" value="1"/>
</dbReference>
<dbReference type="PATRIC" id="fig|1280951.3.peg.1152"/>
<dbReference type="PANTHER" id="PTHR48069">
    <property type="entry name" value="DIHYDROFOLATE REDUCTASE"/>
    <property type="match status" value="1"/>
</dbReference>
<dbReference type="EMBL" id="ARYI01000003">
    <property type="protein sequence ID" value="KCZ95626.1"/>
    <property type="molecule type" value="Genomic_DNA"/>
</dbReference>
<evidence type="ECO:0000256" key="3">
    <source>
        <dbReference type="ARBA" id="ARBA00012856"/>
    </source>
</evidence>
<comment type="caution">
    <text evidence="10">The sequence shown here is derived from an EMBL/GenBank/DDBJ whole genome shotgun (WGS) entry which is preliminary data.</text>
</comment>
<dbReference type="OrthoDB" id="9804315at2"/>
<name>A0A059FYQ8_9PROT</name>
<comment type="catalytic activity">
    <reaction evidence="8">
        <text>(6S)-5,6,7,8-tetrahydrofolate + NADP(+) = 7,8-dihydrofolate + NADPH + H(+)</text>
        <dbReference type="Rhea" id="RHEA:15009"/>
        <dbReference type="ChEBI" id="CHEBI:15378"/>
        <dbReference type="ChEBI" id="CHEBI:57451"/>
        <dbReference type="ChEBI" id="CHEBI:57453"/>
        <dbReference type="ChEBI" id="CHEBI:57783"/>
        <dbReference type="ChEBI" id="CHEBI:58349"/>
        <dbReference type="EC" id="1.5.1.3"/>
    </reaction>
</comment>
<evidence type="ECO:0000256" key="8">
    <source>
        <dbReference type="PIRNR" id="PIRNR000194"/>
    </source>
</evidence>
<dbReference type="GO" id="GO:0046452">
    <property type="term" value="P:dihydrofolate metabolic process"/>
    <property type="evidence" value="ECO:0007669"/>
    <property type="project" value="TreeGrafter"/>
</dbReference>
<dbReference type="CDD" id="cd00209">
    <property type="entry name" value="DHFR"/>
    <property type="match status" value="1"/>
</dbReference>
<accession>A0A059FYQ8</accession>
<dbReference type="InterPro" id="IPR001796">
    <property type="entry name" value="DHFR_dom"/>
</dbReference>
<sequence>MSIEVKLCLIVAQARNRIIGAAGALPWRLKDDMAFFKATTMGAPVIMGRKTWESFPKRPLPGRENIVLTRDWDYDAAEARVYSSFPAAMNAARAIAAREGKDEAFVIGGAEIYALALPFADRIYLTEVDAEIEGDTLFPELDLRQWRSDEIATHPAGEGNDHAFIIRRLDRAAAQV</sequence>
<dbReference type="UniPathway" id="UPA00077">
    <property type="reaction ID" value="UER00158"/>
</dbReference>
<dbReference type="GO" id="GO:0046654">
    <property type="term" value="P:tetrahydrofolate biosynthetic process"/>
    <property type="evidence" value="ECO:0007669"/>
    <property type="project" value="UniProtKB-UniPathway"/>
</dbReference>
<dbReference type="GO" id="GO:0004146">
    <property type="term" value="F:dihydrofolate reductase activity"/>
    <property type="evidence" value="ECO:0007669"/>
    <property type="project" value="UniProtKB-EC"/>
</dbReference>
<organism evidence="10 11">
    <name type="scientific">Hyphomonas hirschiana VP5</name>
    <dbReference type="NCBI Taxonomy" id="1280951"/>
    <lineage>
        <taxon>Bacteria</taxon>
        <taxon>Pseudomonadati</taxon>
        <taxon>Pseudomonadota</taxon>
        <taxon>Alphaproteobacteria</taxon>
        <taxon>Hyphomonadales</taxon>
        <taxon>Hyphomonadaceae</taxon>
        <taxon>Hyphomonas</taxon>
    </lineage>
</organism>
<dbReference type="GO" id="GO:0046655">
    <property type="term" value="P:folic acid metabolic process"/>
    <property type="evidence" value="ECO:0007669"/>
    <property type="project" value="TreeGrafter"/>
</dbReference>
<evidence type="ECO:0000313" key="10">
    <source>
        <dbReference type="EMBL" id="KCZ95626.1"/>
    </source>
</evidence>
<comment type="similarity">
    <text evidence="2 8">Belongs to the dihydrofolate reductase family.</text>
</comment>
<dbReference type="RefSeq" id="WP_011645493.1">
    <property type="nucleotide sequence ID" value="NZ_ARYI01000003.1"/>
</dbReference>
<comment type="function">
    <text evidence="7 8">Key enzyme in folate metabolism. Catalyzes an essential reaction for de novo glycine and purine synthesis, and for DNA precursor synthesis.</text>
</comment>